<dbReference type="GO" id="GO:0016787">
    <property type="term" value="F:hydrolase activity"/>
    <property type="evidence" value="ECO:0007669"/>
    <property type="project" value="UniProtKB-KW"/>
</dbReference>
<dbReference type="Pfam" id="PF13472">
    <property type="entry name" value="Lipase_GDSL_2"/>
    <property type="match status" value="1"/>
</dbReference>
<gene>
    <name evidence="2" type="ORF">OKW52_20545</name>
</gene>
<accession>A0ABT3H451</accession>
<organism evidence="2 3">
    <name type="scientific">Pararhodobacter zhoushanensis</name>
    <dbReference type="NCBI Taxonomy" id="2479545"/>
    <lineage>
        <taxon>Bacteria</taxon>
        <taxon>Pseudomonadati</taxon>
        <taxon>Pseudomonadota</taxon>
        <taxon>Alphaproteobacteria</taxon>
        <taxon>Rhodobacterales</taxon>
        <taxon>Paracoccaceae</taxon>
        <taxon>Pararhodobacter</taxon>
    </lineage>
</organism>
<dbReference type="InterPro" id="IPR036514">
    <property type="entry name" value="SGNH_hydro_sf"/>
</dbReference>
<evidence type="ECO:0000259" key="1">
    <source>
        <dbReference type="Pfam" id="PF13472"/>
    </source>
</evidence>
<dbReference type="Proteomes" id="UP001208938">
    <property type="component" value="Unassembled WGS sequence"/>
</dbReference>
<dbReference type="CDD" id="cd01836">
    <property type="entry name" value="FeeA_FeeB_like"/>
    <property type="match status" value="1"/>
</dbReference>
<proteinExistence type="predicted"/>
<dbReference type="Gene3D" id="3.40.50.1110">
    <property type="entry name" value="SGNH hydrolase"/>
    <property type="match status" value="1"/>
</dbReference>
<protein>
    <submittedName>
        <fullName evidence="2">SGNH/GDSL hydrolase family protein</fullName>
    </submittedName>
</protein>
<feature type="domain" description="SGNH hydrolase-type esterase" evidence="1">
    <location>
        <begin position="52"/>
        <end position="219"/>
    </location>
</feature>
<dbReference type="EMBL" id="JAPDFL010000001">
    <property type="protein sequence ID" value="MCW1934576.1"/>
    <property type="molecule type" value="Genomic_DNA"/>
</dbReference>
<keyword evidence="2" id="KW-0378">Hydrolase</keyword>
<dbReference type="SUPFAM" id="SSF52266">
    <property type="entry name" value="SGNH hydrolase"/>
    <property type="match status" value="1"/>
</dbReference>
<evidence type="ECO:0000313" key="2">
    <source>
        <dbReference type="EMBL" id="MCW1934576.1"/>
    </source>
</evidence>
<dbReference type="InterPro" id="IPR013830">
    <property type="entry name" value="SGNH_hydro"/>
</dbReference>
<name>A0ABT3H451_9RHOB</name>
<reference evidence="2 3" key="1">
    <citation type="submission" date="2022-10" db="EMBL/GenBank/DDBJ databases">
        <title>Pararhodobacter sp. nov., isolated from marine algae.</title>
        <authorList>
            <person name="Choi B.J."/>
            <person name="Kim J.M."/>
            <person name="Lee J.K."/>
            <person name="Choi D.G."/>
            <person name="Jeon C.O."/>
        </authorList>
    </citation>
    <scope>NUCLEOTIDE SEQUENCE [LARGE SCALE GENOMIC DNA]</scope>
    <source>
        <strain evidence="2 3">ZQ420</strain>
    </source>
</reference>
<evidence type="ECO:0000313" key="3">
    <source>
        <dbReference type="Proteomes" id="UP001208938"/>
    </source>
</evidence>
<sequence>MLSRLPVRLALLPVLLAQAVAVRRRALVLPEAAGPRRGTTGSGPTLRLLIAGDSSAAGVGVAVQDQALAGQLVAALAGDFTVQWRLEARSGATSGQVLHHLQGLDLGPLDVAVTVSGVNDVLRQVSLRRWRRQQAALSQLLVTHGARQVWRCGVPPMQQFTLLPRPLRDVLGAQARRFDAALAADSTGPLHHLPFDPARLTPAMLAEDGFHPGPQIYALWARELAEKIRLHA</sequence>
<dbReference type="RefSeq" id="WP_264507360.1">
    <property type="nucleotide sequence ID" value="NZ_JAPDFL010000001.1"/>
</dbReference>
<keyword evidence="3" id="KW-1185">Reference proteome</keyword>
<comment type="caution">
    <text evidence="2">The sequence shown here is derived from an EMBL/GenBank/DDBJ whole genome shotgun (WGS) entry which is preliminary data.</text>
</comment>